<keyword evidence="2" id="KW-1185">Reference proteome</keyword>
<protein>
    <submittedName>
        <fullName evidence="1">Uncharacterized protein</fullName>
    </submittedName>
</protein>
<proteinExistence type="predicted"/>
<organism evidence="1 2">
    <name type="scientific">Choiromyces venosus 120613-1</name>
    <dbReference type="NCBI Taxonomy" id="1336337"/>
    <lineage>
        <taxon>Eukaryota</taxon>
        <taxon>Fungi</taxon>
        <taxon>Dikarya</taxon>
        <taxon>Ascomycota</taxon>
        <taxon>Pezizomycotina</taxon>
        <taxon>Pezizomycetes</taxon>
        <taxon>Pezizales</taxon>
        <taxon>Tuberaceae</taxon>
        <taxon>Choiromyces</taxon>
    </lineage>
</organism>
<dbReference type="AlphaFoldDB" id="A0A3N4JUN4"/>
<feature type="non-terminal residue" evidence="1">
    <location>
        <position position="1"/>
    </location>
</feature>
<evidence type="ECO:0000313" key="1">
    <source>
        <dbReference type="EMBL" id="RPB02073.1"/>
    </source>
</evidence>
<gene>
    <name evidence="1" type="ORF">L873DRAFT_1673953</name>
</gene>
<evidence type="ECO:0000313" key="2">
    <source>
        <dbReference type="Proteomes" id="UP000276215"/>
    </source>
</evidence>
<dbReference type="EMBL" id="ML120369">
    <property type="protein sequence ID" value="RPB02073.1"/>
    <property type="molecule type" value="Genomic_DNA"/>
</dbReference>
<accession>A0A3N4JUN4</accession>
<dbReference type="Proteomes" id="UP000276215">
    <property type="component" value="Unassembled WGS sequence"/>
</dbReference>
<sequence>LEPQDRHQGVRAGRLDGIGDWVLETNEFREWRDGEGGVDDAVLFCYGNPRVGNFPPPN</sequence>
<name>A0A3N4JUN4_9PEZI</name>
<reference evidence="1 2" key="1">
    <citation type="journal article" date="2018" name="Nat. Ecol. Evol.">
        <title>Pezizomycetes genomes reveal the molecular basis of ectomycorrhizal truffle lifestyle.</title>
        <authorList>
            <person name="Murat C."/>
            <person name="Payen T."/>
            <person name="Noel B."/>
            <person name="Kuo A."/>
            <person name="Morin E."/>
            <person name="Chen J."/>
            <person name="Kohler A."/>
            <person name="Krizsan K."/>
            <person name="Balestrini R."/>
            <person name="Da Silva C."/>
            <person name="Montanini B."/>
            <person name="Hainaut M."/>
            <person name="Levati E."/>
            <person name="Barry K.W."/>
            <person name="Belfiori B."/>
            <person name="Cichocki N."/>
            <person name="Clum A."/>
            <person name="Dockter R.B."/>
            <person name="Fauchery L."/>
            <person name="Guy J."/>
            <person name="Iotti M."/>
            <person name="Le Tacon F."/>
            <person name="Lindquist E.A."/>
            <person name="Lipzen A."/>
            <person name="Malagnac F."/>
            <person name="Mello A."/>
            <person name="Molinier V."/>
            <person name="Miyauchi S."/>
            <person name="Poulain J."/>
            <person name="Riccioni C."/>
            <person name="Rubini A."/>
            <person name="Sitrit Y."/>
            <person name="Splivallo R."/>
            <person name="Traeger S."/>
            <person name="Wang M."/>
            <person name="Zifcakova L."/>
            <person name="Wipf D."/>
            <person name="Zambonelli A."/>
            <person name="Paolocci F."/>
            <person name="Nowrousian M."/>
            <person name="Ottonello S."/>
            <person name="Baldrian P."/>
            <person name="Spatafora J.W."/>
            <person name="Henrissat B."/>
            <person name="Nagy L.G."/>
            <person name="Aury J.M."/>
            <person name="Wincker P."/>
            <person name="Grigoriev I.V."/>
            <person name="Bonfante P."/>
            <person name="Martin F.M."/>
        </authorList>
    </citation>
    <scope>NUCLEOTIDE SEQUENCE [LARGE SCALE GENOMIC DNA]</scope>
    <source>
        <strain evidence="1 2">120613-1</strain>
    </source>
</reference>
<dbReference type="OrthoDB" id="448455at2759"/>